<name>A0A3R9QSA7_9CREN</name>
<dbReference type="EMBL" id="RCOS01000174">
    <property type="protein sequence ID" value="RSN71495.1"/>
    <property type="molecule type" value="Genomic_DNA"/>
</dbReference>
<accession>A0A3R9QSA7</accession>
<keyword evidence="3" id="KW-1185">Reference proteome</keyword>
<proteinExistence type="predicted"/>
<sequence>MATTRIYDRLPSDSGVTFEGFENIKLKSRESVREKLEDFMNYCKSARKPAIRVILGEWGEGKTDAYKRYIKPKAEADGNYAFFVSASTLSNGYEVPSVSKLLESTPLSAVRFLVVLFNCIREECKEARIPDPQNYSDASSYLNDALKNLIGEEKTRRIFIFIDEFEELLLFPQKLKDIISGIKETINGRYTAIDEGGEYEGCVHLIVAATPDAYYRLQTEEDTSLIFGGLGRRAGVIDLPQIRKEEGITFLFELLKYIYNNNLPQPLPFSSFGIFNALFRITQGNPGNLVSLFTRLMNSARVDEKSIKVIDSEHFLKFLEKEYVFVYGGSTACLETETFHRFLKIVEDQKRREIGEKCSLLLRTVVGEFKPFSVDELEENIKYKDIKNLIAIVNDDLRRREGIKRAILKVSPLRPDKTFHDIETVFKEFISEKEDGKYIQIDNYSERLDAFEDRISYFTYEDGNIVRKIYLPSDQHDIMSFFEGIRPRRAIEIGNIISKKLCEDKDYYIASDELLSQIFPTPVPRELEFIINREKRLKLWRDVTRNLAKEYENNMPDALIYVLKRSDVFSIEKIGCEEKEDHIPTCIAKLIIGEMMKINSIFFPVNGDVKSADIEELSHLIEERKPPIHCALLIFTGDITPEAEEKIENKEMGKKGENLILEIRIHPTLVKRIICIYKAKQMPAGEINENLLSSVINKTVRDELNIPGKINSWLKEQEKKGVVVRLRIQSTSNFREFADTLRFFINFMEYEETIDEIFYKNQDLLEYTRYGAKKIGLIPDIQLPKFNKIVEDLLDNGFLVKLREGRYKIQDHPVENRILRILDKETKILQKDLEEFFVLENSRYLNDVFLPILEYKGLIERKDKYYSLTDKNELSLHVENEYARFLEIAQQYQDYGYIYMIKERGDRFISLTKLKSFINELYKQIQGLSGLNERVELQKLSLMKRLLEHFFEELYPLIKKASEKGKSILTDAYSLENEVKSSVDKIREECNKWFKLQFEIESVEEYKRIREALKEIKECLSFADEEIKERIKGFKEEEKKNFFFNKNEEDAYYFNPKLYIMSTSFKKAKDVREEIKKAVEELERHLKTLDEKQERIESALRSKKVGEKYKISYLILGILNQLTKNIIPQAKPFKIEKLELKNLFKHHIQPNIQIINSNLDSLSECIDSLDKLYKTEEEFTNSLEECLSLSDHIRSIFDIGEYVTAAENFGNKVNDIKSKYEKCSEEVRLEEPSPLLKKIKELKKKIDDLKEGLIYGEKEIYLKWEDYVKETKNFTSNIEYIIDTLRKQAQINVREIQIDPKRIEEIKNELDRIRNCVSVNIKEFNLKLSELEQMKNNVRDVLYDTLKNILAKDELRLLEYIVGEIRGKIKKWLSAEEIYQFAKSNLQLDHSKATEALKKLVDLKILKEGITLAF</sequence>
<dbReference type="Gene3D" id="3.40.50.300">
    <property type="entry name" value="P-loop containing nucleotide triphosphate hydrolases"/>
    <property type="match status" value="1"/>
</dbReference>
<comment type="caution">
    <text evidence="2">The sequence shown here is derived from an EMBL/GenBank/DDBJ whole genome shotgun (WGS) entry which is preliminary data.</text>
</comment>
<evidence type="ECO:0000313" key="3">
    <source>
        <dbReference type="Proteomes" id="UP000277582"/>
    </source>
</evidence>
<reference evidence="2 3" key="1">
    <citation type="submission" date="2018-10" db="EMBL/GenBank/DDBJ databases">
        <title>Co-occurring genomic capacity for anaerobic methane metabolism and dissimilatory sulfite reduction discovered in the Korarchaeota.</title>
        <authorList>
            <person name="Mckay L.J."/>
            <person name="Dlakic M."/>
            <person name="Fields M.W."/>
            <person name="Delmont T.O."/>
            <person name="Eren A.M."/>
            <person name="Jay Z.J."/>
            <person name="Klingelsmith K.B."/>
            <person name="Rusch D.B."/>
            <person name="Inskeep W.P."/>
        </authorList>
    </citation>
    <scope>NUCLEOTIDE SEQUENCE [LARGE SCALE GENOMIC DNA]</scope>
    <source>
        <strain evidence="2 3">MDKW</strain>
    </source>
</reference>
<organism evidence="2 3">
    <name type="scientific">Candidatus Methanodesulfokora washburnensis</name>
    <dbReference type="NCBI Taxonomy" id="2478471"/>
    <lineage>
        <taxon>Archaea</taxon>
        <taxon>Thermoproteota</taxon>
        <taxon>Candidatus Korarchaeia</taxon>
        <taxon>Candidatus Korarchaeia incertae sedis</taxon>
        <taxon>Candidatus Methanodesulfokora</taxon>
    </lineage>
</organism>
<dbReference type="RefSeq" id="WP_125672950.1">
    <property type="nucleotide sequence ID" value="NZ_RCOS01000174.1"/>
</dbReference>
<dbReference type="Proteomes" id="UP000277582">
    <property type="component" value="Unassembled WGS sequence"/>
</dbReference>
<protein>
    <submittedName>
        <fullName evidence="2">Uncharacterized protein</fullName>
    </submittedName>
</protein>
<gene>
    <name evidence="2" type="ORF">D6D85_15945</name>
</gene>
<keyword evidence="1" id="KW-0175">Coiled coil</keyword>
<dbReference type="OrthoDB" id="15416at2157"/>
<evidence type="ECO:0000256" key="1">
    <source>
        <dbReference type="SAM" id="Coils"/>
    </source>
</evidence>
<dbReference type="InterPro" id="IPR027417">
    <property type="entry name" value="P-loop_NTPase"/>
</dbReference>
<evidence type="ECO:0000313" key="2">
    <source>
        <dbReference type="EMBL" id="RSN71495.1"/>
    </source>
</evidence>
<feature type="coiled-coil region" evidence="1">
    <location>
        <begin position="1065"/>
        <end position="1102"/>
    </location>
</feature>
<dbReference type="SUPFAM" id="SSF52540">
    <property type="entry name" value="P-loop containing nucleoside triphosphate hydrolases"/>
    <property type="match status" value="1"/>
</dbReference>